<reference evidence="2 3" key="1">
    <citation type="submission" date="2021-04" db="EMBL/GenBank/DDBJ databases">
        <title>The complete genome sequence of Neokomagataea sp. TBRC 2177.</title>
        <authorList>
            <person name="Charoenyingcharoen P."/>
            <person name="Yukphan P."/>
        </authorList>
    </citation>
    <scope>NUCLEOTIDE SEQUENCE [LARGE SCALE GENOMIC DNA]</scope>
    <source>
        <strain evidence="2 3">TBRC 2177</strain>
    </source>
</reference>
<name>A0ABS5E7Z4_9PROT</name>
<keyword evidence="3" id="KW-1185">Reference proteome</keyword>
<gene>
    <name evidence="2" type="ORF">KB213_08180</name>
</gene>
<sequence>MNTVAQPQTLRSRALQWLRQPTTLQGFACLFAAATGAYTGMSKEIYGPLAAASIPLLFPENSRLQQIGSILAGAAVAEAGRHALTEPTEPKPSSPVSGGG</sequence>
<comment type="caution">
    <text evidence="2">The sequence shown here is derived from an EMBL/GenBank/DDBJ whole genome shotgun (WGS) entry which is preliminary data.</text>
</comment>
<accession>A0ABS5E7Z4</accession>
<dbReference type="EMBL" id="JAGRQH010000005">
    <property type="protein sequence ID" value="MBR0560028.1"/>
    <property type="molecule type" value="Genomic_DNA"/>
</dbReference>
<feature type="region of interest" description="Disordered" evidence="1">
    <location>
        <begin position="81"/>
        <end position="100"/>
    </location>
</feature>
<organism evidence="2 3">
    <name type="scientific">Neokomagataea anthophila</name>
    <dbReference type="NCBI Taxonomy" id="2826925"/>
    <lineage>
        <taxon>Bacteria</taxon>
        <taxon>Pseudomonadati</taxon>
        <taxon>Pseudomonadota</taxon>
        <taxon>Alphaproteobacteria</taxon>
        <taxon>Acetobacterales</taxon>
        <taxon>Acetobacteraceae</taxon>
        <taxon>Neokomagataea</taxon>
    </lineage>
</organism>
<protein>
    <submittedName>
        <fullName evidence="2">Uncharacterized protein</fullName>
    </submittedName>
</protein>
<dbReference type="Proteomes" id="UP000677812">
    <property type="component" value="Unassembled WGS sequence"/>
</dbReference>
<proteinExistence type="predicted"/>
<dbReference type="RefSeq" id="WP_211682069.1">
    <property type="nucleotide sequence ID" value="NZ_JAGRQH010000005.1"/>
</dbReference>
<evidence type="ECO:0000256" key="1">
    <source>
        <dbReference type="SAM" id="MobiDB-lite"/>
    </source>
</evidence>
<evidence type="ECO:0000313" key="3">
    <source>
        <dbReference type="Proteomes" id="UP000677812"/>
    </source>
</evidence>
<evidence type="ECO:0000313" key="2">
    <source>
        <dbReference type="EMBL" id="MBR0560028.1"/>
    </source>
</evidence>